<dbReference type="AlphaFoldDB" id="A0A7J8UVR5"/>
<dbReference type="Proteomes" id="UP000593573">
    <property type="component" value="Unassembled WGS sequence"/>
</dbReference>
<dbReference type="OrthoDB" id="993938at2759"/>
<name>A0A7J8UVR5_9ROSI</name>
<sequence length="59" mass="6587">MVLENTTREKTNGMTKSSSYSIANMVVCLIYSMSKWISIYSELLPSIGISPIATSLLRR</sequence>
<organism evidence="2 3">
    <name type="scientific">Gossypium klotzschianum</name>
    <dbReference type="NCBI Taxonomy" id="34286"/>
    <lineage>
        <taxon>Eukaryota</taxon>
        <taxon>Viridiplantae</taxon>
        <taxon>Streptophyta</taxon>
        <taxon>Embryophyta</taxon>
        <taxon>Tracheophyta</taxon>
        <taxon>Spermatophyta</taxon>
        <taxon>Magnoliopsida</taxon>
        <taxon>eudicotyledons</taxon>
        <taxon>Gunneridae</taxon>
        <taxon>Pentapetalae</taxon>
        <taxon>rosids</taxon>
        <taxon>malvids</taxon>
        <taxon>Malvales</taxon>
        <taxon>Malvaceae</taxon>
        <taxon>Malvoideae</taxon>
        <taxon>Gossypium</taxon>
    </lineage>
</organism>
<comment type="caution">
    <text evidence="2">The sequence shown here is derived from an EMBL/GenBank/DDBJ whole genome shotgun (WGS) entry which is preliminary data.</text>
</comment>
<protein>
    <submittedName>
        <fullName evidence="2">Uncharacterized protein</fullName>
    </submittedName>
</protein>
<keyword evidence="1" id="KW-0812">Transmembrane</keyword>
<reference evidence="2 3" key="1">
    <citation type="journal article" date="2019" name="Genome Biol. Evol.">
        <title>Insights into the evolution of the New World diploid cottons (Gossypium, subgenus Houzingenia) based on genome sequencing.</title>
        <authorList>
            <person name="Grover C.E."/>
            <person name="Arick M.A. 2nd"/>
            <person name="Thrash A."/>
            <person name="Conover J.L."/>
            <person name="Sanders W.S."/>
            <person name="Peterson D.G."/>
            <person name="Frelichowski J.E."/>
            <person name="Scheffler J.A."/>
            <person name="Scheffler B.E."/>
            <person name="Wendel J.F."/>
        </authorList>
    </citation>
    <scope>NUCLEOTIDE SEQUENCE [LARGE SCALE GENOMIC DNA]</scope>
    <source>
        <strain evidence="2">57</strain>
        <tissue evidence="2">Leaf</tissue>
    </source>
</reference>
<feature type="transmembrane region" description="Helical" evidence="1">
    <location>
        <begin position="20"/>
        <end position="37"/>
    </location>
</feature>
<gene>
    <name evidence="2" type="ORF">Goklo_021415</name>
</gene>
<evidence type="ECO:0000313" key="3">
    <source>
        <dbReference type="Proteomes" id="UP000593573"/>
    </source>
</evidence>
<evidence type="ECO:0000313" key="2">
    <source>
        <dbReference type="EMBL" id="MBA0654402.1"/>
    </source>
</evidence>
<dbReference type="EMBL" id="JABFAB010000007">
    <property type="protein sequence ID" value="MBA0654402.1"/>
    <property type="molecule type" value="Genomic_DNA"/>
</dbReference>
<proteinExistence type="predicted"/>
<keyword evidence="1" id="KW-1133">Transmembrane helix</keyword>
<keyword evidence="3" id="KW-1185">Reference proteome</keyword>
<evidence type="ECO:0000256" key="1">
    <source>
        <dbReference type="SAM" id="Phobius"/>
    </source>
</evidence>
<accession>A0A7J8UVR5</accession>
<keyword evidence="1" id="KW-0472">Membrane</keyword>